<dbReference type="EMBL" id="NEDP02005324">
    <property type="protein sequence ID" value="OWF42035.1"/>
    <property type="molecule type" value="Genomic_DNA"/>
</dbReference>
<reference evidence="3 4" key="1">
    <citation type="journal article" date="2017" name="Nat. Ecol. Evol.">
        <title>Scallop genome provides insights into evolution of bilaterian karyotype and development.</title>
        <authorList>
            <person name="Wang S."/>
            <person name="Zhang J."/>
            <person name="Jiao W."/>
            <person name="Li J."/>
            <person name="Xun X."/>
            <person name="Sun Y."/>
            <person name="Guo X."/>
            <person name="Huan P."/>
            <person name="Dong B."/>
            <person name="Zhang L."/>
            <person name="Hu X."/>
            <person name="Sun X."/>
            <person name="Wang J."/>
            <person name="Zhao C."/>
            <person name="Wang Y."/>
            <person name="Wang D."/>
            <person name="Huang X."/>
            <person name="Wang R."/>
            <person name="Lv J."/>
            <person name="Li Y."/>
            <person name="Zhang Z."/>
            <person name="Liu B."/>
            <person name="Lu W."/>
            <person name="Hui Y."/>
            <person name="Liang J."/>
            <person name="Zhou Z."/>
            <person name="Hou R."/>
            <person name="Li X."/>
            <person name="Liu Y."/>
            <person name="Li H."/>
            <person name="Ning X."/>
            <person name="Lin Y."/>
            <person name="Zhao L."/>
            <person name="Xing Q."/>
            <person name="Dou J."/>
            <person name="Li Y."/>
            <person name="Mao J."/>
            <person name="Guo H."/>
            <person name="Dou H."/>
            <person name="Li T."/>
            <person name="Mu C."/>
            <person name="Jiang W."/>
            <person name="Fu Q."/>
            <person name="Fu X."/>
            <person name="Miao Y."/>
            <person name="Liu J."/>
            <person name="Yu Q."/>
            <person name="Li R."/>
            <person name="Liao H."/>
            <person name="Li X."/>
            <person name="Kong Y."/>
            <person name="Jiang Z."/>
            <person name="Chourrout D."/>
            <person name="Li R."/>
            <person name="Bao Z."/>
        </authorList>
    </citation>
    <scope>NUCLEOTIDE SEQUENCE [LARGE SCALE GENOMIC DNA]</scope>
    <source>
        <strain evidence="3 4">PY_sf001</strain>
    </source>
</reference>
<evidence type="ECO:0000259" key="2">
    <source>
        <dbReference type="Pfam" id="PF02517"/>
    </source>
</evidence>
<dbReference type="InterPro" id="IPR003675">
    <property type="entry name" value="Rce1/LyrA-like_dom"/>
</dbReference>
<feature type="transmembrane region" description="Helical" evidence="1">
    <location>
        <begin position="36"/>
        <end position="54"/>
    </location>
</feature>
<keyword evidence="1" id="KW-1133">Transmembrane helix</keyword>
<keyword evidence="1" id="KW-0812">Transmembrane</keyword>
<proteinExistence type="predicted"/>
<dbReference type="PANTHER" id="PTHR35797">
    <property type="entry name" value="PROTEASE-RELATED"/>
    <property type="match status" value="1"/>
</dbReference>
<protein>
    <recommendedName>
        <fullName evidence="2">CAAX prenyl protease 2/Lysostaphin resistance protein A-like domain-containing protein</fullName>
    </recommendedName>
</protein>
<feature type="transmembrane region" description="Helical" evidence="1">
    <location>
        <begin position="139"/>
        <end position="160"/>
    </location>
</feature>
<dbReference type="GO" id="GO:0080120">
    <property type="term" value="P:CAAX-box protein maturation"/>
    <property type="evidence" value="ECO:0007669"/>
    <property type="project" value="UniProtKB-ARBA"/>
</dbReference>
<feature type="domain" description="CAAX prenyl protease 2/Lysostaphin resistance protein A-like" evidence="2">
    <location>
        <begin position="110"/>
        <end position="208"/>
    </location>
</feature>
<comment type="caution">
    <text evidence="3">The sequence shown here is derived from an EMBL/GenBank/DDBJ whole genome shotgun (WGS) entry which is preliminary data.</text>
</comment>
<dbReference type="InterPro" id="IPR042150">
    <property type="entry name" value="MmRce1-like"/>
</dbReference>
<gene>
    <name evidence="3" type="ORF">KP79_PYT13724</name>
</gene>
<evidence type="ECO:0000256" key="1">
    <source>
        <dbReference type="SAM" id="Phobius"/>
    </source>
</evidence>
<evidence type="ECO:0000313" key="3">
    <source>
        <dbReference type="EMBL" id="OWF42035.1"/>
    </source>
</evidence>
<dbReference type="Pfam" id="PF02517">
    <property type="entry name" value="Rce1-like"/>
    <property type="match status" value="1"/>
</dbReference>
<dbReference type="AlphaFoldDB" id="A0A210PZZ0"/>
<accession>A0A210PZZ0</accession>
<feature type="transmembrane region" description="Helical" evidence="1">
    <location>
        <begin position="66"/>
        <end position="93"/>
    </location>
</feature>
<keyword evidence="1" id="KW-0472">Membrane</keyword>
<name>A0A210PZZ0_MIZYE</name>
<keyword evidence="4" id="KW-1185">Reference proteome</keyword>
<feature type="transmembrane region" description="Helical" evidence="1">
    <location>
        <begin position="7"/>
        <end position="24"/>
    </location>
</feature>
<sequence length="260" mass="28539">MAVHTCLLFASVVDIVTSLWVYFARDMSFSTLAKAMYFPGVLSLAFVDDIGAFLRQIIGTQAVFTCVVYSGAAVALTYLLVYGCVGLGVGLGWTAKSQPASIPAQNHISITGFLRAAGEEIGWRCYLLPCLMSHFTPQMALLISGIAWGLFHVAVMILLTKKLKPEHPVRTTVVQCLSCVISAYPHGWLAIKARYSFWPSTLLHFWWNRLNPQVLGSIYTNTPGTYCGPQWKINGEGLSGCVVMLPIALLMSLELNHALY</sequence>
<dbReference type="PANTHER" id="PTHR35797:SF1">
    <property type="entry name" value="PROTEASE"/>
    <property type="match status" value="1"/>
</dbReference>
<dbReference type="GO" id="GO:0004175">
    <property type="term" value="F:endopeptidase activity"/>
    <property type="evidence" value="ECO:0007669"/>
    <property type="project" value="UniProtKB-ARBA"/>
</dbReference>
<organism evidence="3 4">
    <name type="scientific">Mizuhopecten yessoensis</name>
    <name type="common">Japanese scallop</name>
    <name type="synonym">Patinopecten yessoensis</name>
    <dbReference type="NCBI Taxonomy" id="6573"/>
    <lineage>
        <taxon>Eukaryota</taxon>
        <taxon>Metazoa</taxon>
        <taxon>Spiralia</taxon>
        <taxon>Lophotrochozoa</taxon>
        <taxon>Mollusca</taxon>
        <taxon>Bivalvia</taxon>
        <taxon>Autobranchia</taxon>
        <taxon>Pteriomorphia</taxon>
        <taxon>Pectinida</taxon>
        <taxon>Pectinoidea</taxon>
        <taxon>Pectinidae</taxon>
        <taxon>Mizuhopecten</taxon>
    </lineage>
</organism>
<dbReference type="Proteomes" id="UP000242188">
    <property type="component" value="Unassembled WGS sequence"/>
</dbReference>
<dbReference type="OrthoDB" id="9981470at2759"/>
<evidence type="ECO:0000313" key="4">
    <source>
        <dbReference type="Proteomes" id="UP000242188"/>
    </source>
</evidence>